<dbReference type="KEGG" id="rqi:C1M55_21015"/>
<proteinExistence type="predicted"/>
<dbReference type="AlphaFoldDB" id="A0A2A5J3A8"/>
<dbReference type="Proteomes" id="UP000230886">
    <property type="component" value="Unassembled WGS sequence"/>
</dbReference>
<reference evidence="1 2" key="1">
    <citation type="submission" date="2017-07" db="EMBL/GenBank/DDBJ databases">
        <title>Draft sequence of Rhodococcus enclensis 23b-28.</title>
        <authorList>
            <person name="Besaury L."/>
            <person name="Sancelme M."/>
            <person name="Amato P."/>
            <person name="Lallement A."/>
            <person name="Delort A.-M."/>
        </authorList>
    </citation>
    <scope>NUCLEOTIDE SEQUENCE [LARGE SCALE GENOMIC DNA]</scope>
    <source>
        <strain evidence="1 2">23b-28</strain>
    </source>
</reference>
<name>A0A2A5J3A8_RHOSG</name>
<dbReference type="EMBL" id="NOVD01000040">
    <property type="protein sequence ID" value="PCK23993.1"/>
    <property type="molecule type" value="Genomic_DNA"/>
</dbReference>
<organism evidence="1 2">
    <name type="scientific">Rhodococcus qingshengii</name>
    <dbReference type="NCBI Taxonomy" id="334542"/>
    <lineage>
        <taxon>Bacteria</taxon>
        <taxon>Bacillati</taxon>
        <taxon>Actinomycetota</taxon>
        <taxon>Actinomycetes</taxon>
        <taxon>Mycobacteriales</taxon>
        <taxon>Nocardiaceae</taxon>
        <taxon>Rhodococcus</taxon>
        <taxon>Rhodococcus erythropolis group</taxon>
    </lineage>
</organism>
<dbReference type="InterPro" id="IPR025443">
    <property type="entry name" value="DUF4307"/>
</dbReference>
<sequence length="142" mass="15891">MMSKPLPQDRYPSTTRTGSPRKWMVWALTALVIVVGGGIAYYAYGKFAVKEIETETISFDIANDSTVKIRFTVTRDDSSREAMCIVRARSKDGSETGRREVYVPSSEHQTLEFNTEVKTSQPPGMADVYGCSFDVPEYLTKS</sequence>
<gene>
    <name evidence="1" type="ORF">CHR55_28375</name>
</gene>
<comment type="caution">
    <text evidence="1">The sequence shown here is derived from an EMBL/GenBank/DDBJ whole genome shotgun (WGS) entry which is preliminary data.</text>
</comment>
<protein>
    <submittedName>
        <fullName evidence="1">DUF4307 domain-containing protein</fullName>
    </submittedName>
</protein>
<accession>A0A2A5J3A8</accession>
<evidence type="ECO:0000313" key="2">
    <source>
        <dbReference type="Proteomes" id="UP000230886"/>
    </source>
</evidence>
<dbReference type="Pfam" id="PF14155">
    <property type="entry name" value="DUF4307"/>
    <property type="match status" value="1"/>
</dbReference>
<evidence type="ECO:0000313" key="1">
    <source>
        <dbReference type="EMBL" id="PCK23993.1"/>
    </source>
</evidence>